<dbReference type="PROSITE" id="PS50883">
    <property type="entry name" value="EAL"/>
    <property type="match status" value="1"/>
</dbReference>
<dbReference type="AlphaFoldDB" id="A0A1H1NVQ8"/>
<dbReference type="STRING" id="1392877.SAMN05216221_0905"/>
<accession>A0A1H1NVQ8</accession>
<gene>
    <name evidence="4" type="ORF">SAMN05216221_0905</name>
</gene>
<evidence type="ECO:0000259" key="3">
    <source>
        <dbReference type="PROSITE" id="PS50883"/>
    </source>
</evidence>
<dbReference type="SUPFAM" id="SSF141868">
    <property type="entry name" value="EAL domain-like"/>
    <property type="match status" value="1"/>
</dbReference>
<feature type="domain" description="EAL" evidence="3">
    <location>
        <begin position="324"/>
        <end position="580"/>
    </location>
</feature>
<dbReference type="InterPro" id="IPR001789">
    <property type="entry name" value="Sig_transdc_resp-reg_receiver"/>
</dbReference>
<dbReference type="GO" id="GO:0071111">
    <property type="term" value="F:cyclic-guanylate-specific phosphodiesterase activity"/>
    <property type="evidence" value="ECO:0007669"/>
    <property type="project" value="InterPro"/>
</dbReference>
<keyword evidence="1" id="KW-0597">Phosphoprotein</keyword>
<dbReference type="Pfam" id="PF00990">
    <property type="entry name" value="GGDEF"/>
    <property type="match status" value="1"/>
</dbReference>
<dbReference type="PANTHER" id="PTHR33121:SF19">
    <property type="entry name" value="CYCLIC DI-GMP PHOSPHODIESTERASE PA2567"/>
    <property type="match status" value="1"/>
</dbReference>
<dbReference type="Gene3D" id="3.30.70.270">
    <property type="match status" value="1"/>
</dbReference>
<dbReference type="Gene3D" id="3.40.50.2300">
    <property type="match status" value="1"/>
</dbReference>
<feature type="modified residue" description="4-aspartylphosphate" evidence="1">
    <location>
        <position position="62"/>
    </location>
</feature>
<name>A0A1H1NVQ8_9PSED</name>
<dbReference type="InterPro" id="IPR011006">
    <property type="entry name" value="CheY-like_superfamily"/>
</dbReference>
<feature type="domain" description="Response regulatory" evidence="2">
    <location>
        <begin position="12"/>
        <end position="129"/>
    </location>
</feature>
<dbReference type="Gene3D" id="3.20.20.450">
    <property type="entry name" value="EAL domain"/>
    <property type="match status" value="1"/>
</dbReference>
<dbReference type="InterPro" id="IPR001633">
    <property type="entry name" value="EAL_dom"/>
</dbReference>
<keyword evidence="5" id="KW-1185">Reference proteome</keyword>
<dbReference type="CDD" id="cd01948">
    <property type="entry name" value="EAL"/>
    <property type="match status" value="1"/>
</dbReference>
<dbReference type="InterPro" id="IPR000160">
    <property type="entry name" value="GGDEF_dom"/>
</dbReference>
<dbReference type="SMART" id="SM00267">
    <property type="entry name" value="GGDEF"/>
    <property type="match status" value="1"/>
</dbReference>
<evidence type="ECO:0000313" key="5">
    <source>
        <dbReference type="Proteomes" id="UP000243359"/>
    </source>
</evidence>
<evidence type="ECO:0000259" key="2">
    <source>
        <dbReference type="PROSITE" id="PS50110"/>
    </source>
</evidence>
<dbReference type="RefSeq" id="WP_090347813.1">
    <property type="nucleotide sequence ID" value="NZ_LT629751.1"/>
</dbReference>
<dbReference type="InterPro" id="IPR050706">
    <property type="entry name" value="Cyclic-di-GMP_PDE-like"/>
</dbReference>
<dbReference type="SMART" id="SM00448">
    <property type="entry name" value="REC"/>
    <property type="match status" value="1"/>
</dbReference>
<dbReference type="InterPro" id="IPR029787">
    <property type="entry name" value="Nucleotide_cyclase"/>
</dbReference>
<dbReference type="EMBL" id="LT629751">
    <property type="protein sequence ID" value="SDS02880.1"/>
    <property type="molecule type" value="Genomic_DNA"/>
</dbReference>
<proteinExistence type="predicted"/>
<dbReference type="PROSITE" id="PS50110">
    <property type="entry name" value="RESPONSE_REGULATORY"/>
    <property type="match status" value="1"/>
</dbReference>
<dbReference type="InterPro" id="IPR043128">
    <property type="entry name" value="Rev_trsase/Diguanyl_cyclase"/>
</dbReference>
<evidence type="ECO:0000256" key="1">
    <source>
        <dbReference type="PROSITE-ProRule" id="PRU00169"/>
    </source>
</evidence>
<dbReference type="Pfam" id="PF00563">
    <property type="entry name" value="EAL"/>
    <property type="match status" value="1"/>
</dbReference>
<dbReference type="GO" id="GO:0000160">
    <property type="term" value="P:phosphorelay signal transduction system"/>
    <property type="evidence" value="ECO:0007669"/>
    <property type="project" value="InterPro"/>
</dbReference>
<organism evidence="4 5">
    <name type="scientific">Pseudomonas oryzae</name>
    <dbReference type="NCBI Taxonomy" id="1392877"/>
    <lineage>
        <taxon>Bacteria</taxon>
        <taxon>Pseudomonadati</taxon>
        <taxon>Pseudomonadota</taxon>
        <taxon>Gammaproteobacteria</taxon>
        <taxon>Pseudomonadales</taxon>
        <taxon>Pseudomonadaceae</taxon>
        <taxon>Pseudomonas</taxon>
    </lineage>
</organism>
<dbReference type="SMART" id="SM00052">
    <property type="entry name" value="EAL"/>
    <property type="match status" value="1"/>
</dbReference>
<sequence>MQSTAPLHRDAYILVVDDSSVNVKLLLALLEHYGYTNSQGINDPRWVEPMLEEQLPDLILLDINMPHLSGHDILAWLKTRWGDQAPPVIVLTAQTSRDTRMQALDLGARDFLTKPFDQQEVMQRIRNSLEVHFLLKERNDRAILLQNLVEERTAAIARLSREDPVTGLPNRRALLAQLEASLQDKAPAALYFIALEGMDDIARLHGYATSETLSLRLRDRLLERFAPQATVGVWNTNKWLVIAQQPMLADRLDEQARSLLHCITQPFGIDQVQVRLDARIGISHTEMPHESADHLLRLAALALPDTSAEWRLYHSSIEDDLQKRTRLHEALRAALDNQEFFLVYQPKIELASGRVIGAEALLRWVHPTLGFVSPADFIPMAEDSGEILRIGEWVIERAIRQLEEWLATRQVAPNFRLAVNVSVQQLTRPDFARNLLNRLLRSRLPAGALEVEVTESGLMQNVELARDQLRLLSRHSVPVAIDDFGTGHSSLAYLKTLPVSVLKIDRAFVSNMDTEPQDSRLAETVIDMARNFGCITVAEGVEKPEQAEMLRDMGCELAQGYWYSAPLKVEQFVEFCAGREQQAIA</sequence>
<dbReference type="SUPFAM" id="SSF52172">
    <property type="entry name" value="CheY-like"/>
    <property type="match status" value="1"/>
</dbReference>
<protein>
    <submittedName>
        <fullName evidence="4">EAL domain, c-di-GMP-specific phosphodiesterase class I (Or its enzymatically inactive variant)</fullName>
    </submittedName>
</protein>
<dbReference type="InterPro" id="IPR035919">
    <property type="entry name" value="EAL_sf"/>
</dbReference>
<dbReference type="PANTHER" id="PTHR33121">
    <property type="entry name" value="CYCLIC DI-GMP PHOSPHODIESTERASE PDEF"/>
    <property type="match status" value="1"/>
</dbReference>
<dbReference type="OrthoDB" id="9804951at2"/>
<dbReference type="Proteomes" id="UP000243359">
    <property type="component" value="Chromosome I"/>
</dbReference>
<reference evidence="5" key="1">
    <citation type="submission" date="2016-10" db="EMBL/GenBank/DDBJ databases">
        <authorList>
            <person name="Varghese N."/>
            <person name="Submissions S."/>
        </authorList>
    </citation>
    <scope>NUCLEOTIDE SEQUENCE [LARGE SCALE GENOMIC DNA]</scope>
    <source>
        <strain evidence="5">KCTC 32247</strain>
    </source>
</reference>
<dbReference type="Pfam" id="PF00072">
    <property type="entry name" value="Response_reg"/>
    <property type="match status" value="1"/>
</dbReference>
<dbReference type="SUPFAM" id="SSF55073">
    <property type="entry name" value="Nucleotide cyclase"/>
    <property type="match status" value="1"/>
</dbReference>
<evidence type="ECO:0000313" key="4">
    <source>
        <dbReference type="EMBL" id="SDS02880.1"/>
    </source>
</evidence>